<keyword evidence="3" id="KW-1185">Reference proteome</keyword>
<feature type="compositionally biased region" description="Basic and acidic residues" evidence="1">
    <location>
        <begin position="25"/>
        <end position="38"/>
    </location>
</feature>
<evidence type="ECO:0000256" key="1">
    <source>
        <dbReference type="SAM" id="MobiDB-lite"/>
    </source>
</evidence>
<dbReference type="Proteomes" id="UP000245133">
    <property type="component" value="Unassembled WGS sequence"/>
</dbReference>
<reference evidence="2 3" key="1">
    <citation type="submission" date="2018-02" db="EMBL/GenBank/DDBJ databases">
        <title>Novel Leptospira species isolated from soil and water in Japan.</title>
        <authorList>
            <person name="Nakao R."/>
            <person name="Masuzawa T."/>
        </authorList>
    </citation>
    <scope>NUCLEOTIDE SEQUENCE [LARGE SCALE GENOMIC DNA]</scope>
    <source>
        <strain evidence="2 3">YH101</strain>
    </source>
</reference>
<accession>A0A2P2E0W9</accession>
<dbReference type="EMBL" id="BFBB01000005">
    <property type="protein sequence ID" value="GBF50531.1"/>
    <property type="molecule type" value="Genomic_DNA"/>
</dbReference>
<organism evidence="2 3">
    <name type="scientific">Leptospira ryugenii</name>
    <dbReference type="NCBI Taxonomy" id="1917863"/>
    <lineage>
        <taxon>Bacteria</taxon>
        <taxon>Pseudomonadati</taxon>
        <taxon>Spirochaetota</taxon>
        <taxon>Spirochaetia</taxon>
        <taxon>Leptospirales</taxon>
        <taxon>Leptospiraceae</taxon>
        <taxon>Leptospira</taxon>
    </lineage>
</organism>
<dbReference type="AlphaFoldDB" id="A0A2P2E0W9"/>
<proteinExistence type="predicted"/>
<gene>
    <name evidence="2" type="ORF">LPTSP4_20570</name>
</gene>
<protein>
    <submittedName>
        <fullName evidence="2">Uncharacterized protein</fullName>
    </submittedName>
</protein>
<comment type="caution">
    <text evidence="2">The sequence shown here is derived from an EMBL/GenBank/DDBJ whole genome shotgun (WGS) entry which is preliminary data.</text>
</comment>
<evidence type="ECO:0000313" key="3">
    <source>
        <dbReference type="Proteomes" id="UP000245133"/>
    </source>
</evidence>
<feature type="region of interest" description="Disordered" evidence="1">
    <location>
        <begin position="1"/>
        <end position="38"/>
    </location>
</feature>
<sequence length="94" mass="11232">MNRKTQYLPFGIDDAKHQNSNQSDQKQEWQDRGNDPKKWWDQQKEIKKEMNEEGIIQEIAFIFFLHDGENFLVSWAVLPSILFPVQICKKEKHA</sequence>
<name>A0A2P2E0W9_9LEPT</name>
<evidence type="ECO:0000313" key="2">
    <source>
        <dbReference type="EMBL" id="GBF50531.1"/>
    </source>
</evidence>